<feature type="compositionally biased region" description="Low complexity" evidence="1">
    <location>
        <begin position="133"/>
        <end position="151"/>
    </location>
</feature>
<feature type="compositionally biased region" description="Basic and acidic residues" evidence="1">
    <location>
        <begin position="11"/>
        <end position="30"/>
    </location>
</feature>
<gene>
    <name evidence="2" type="ORF">E4U43_006047</name>
</gene>
<feature type="region of interest" description="Disordered" evidence="1">
    <location>
        <begin position="1"/>
        <end position="63"/>
    </location>
</feature>
<dbReference type="Proteomes" id="UP000748025">
    <property type="component" value="Unassembled WGS sequence"/>
</dbReference>
<feature type="region of interest" description="Disordered" evidence="1">
    <location>
        <begin position="250"/>
        <end position="282"/>
    </location>
</feature>
<accession>A0A9P7T2G4</accession>
<name>A0A9P7T2G4_9HYPO</name>
<protein>
    <submittedName>
        <fullName evidence="2">Uncharacterized protein</fullName>
    </submittedName>
</protein>
<dbReference type="EMBL" id="SRPW01000409">
    <property type="protein sequence ID" value="KAG6014839.1"/>
    <property type="molecule type" value="Genomic_DNA"/>
</dbReference>
<feature type="compositionally biased region" description="Basic and acidic residues" evidence="1">
    <location>
        <begin position="189"/>
        <end position="199"/>
    </location>
</feature>
<evidence type="ECO:0000313" key="2">
    <source>
        <dbReference type="EMBL" id="KAG6014839.1"/>
    </source>
</evidence>
<dbReference type="AlphaFoldDB" id="A0A9P7T2G4"/>
<evidence type="ECO:0000313" key="3">
    <source>
        <dbReference type="Proteomes" id="UP000748025"/>
    </source>
</evidence>
<dbReference type="OrthoDB" id="5213862at2759"/>
<keyword evidence="3" id="KW-1185">Reference proteome</keyword>
<evidence type="ECO:0000256" key="1">
    <source>
        <dbReference type="SAM" id="MobiDB-lite"/>
    </source>
</evidence>
<organism evidence="2 3">
    <name type="scientific">Claviceps pusilla</name>
    <dbReference type="NCBI Taxonomy" id="123648"/>
    <lineage>
        <taxon>Eukaryota</taxon>
        <taxon>Fungi</taxon>
        <taxon>Dikarya</taxon>
        <taxon>Ascomycota</taxon>
        <taxon>Pezizomycotina</taxon>
        <taxon>Sordariomycetes</taxon>
        <taxon>Hypocreomycetidae</taxon>
        <taxon>Hypocreales</taxon>
        <taxon>Clavicipitaceae</taxon>
        <taxon>Claviceps</taxon>
    </lineage>
</organism>
<feature type="compositionally biased region" description="Low complexity" evidence="1">
    <location>
        <begin position="250"/>
        <end position="272"/>
    </location>
</feature>
<feature type="region of interest" description="Disordered" evidence="1">
    <location>
        <begin position="133"/>
        <end position="220"/>
    </location>
</feature>
<feature type="compositionally biased region" description="Basic and acidic residues" evidence="1">
    <location>
        <begin position="39"/>
        <end position="51"/>
    </location>
</feature>
<sequence length="579" mass="64320">MASHPPQCEINRQKQKEEQDEEQKRNEPRPLRIVKRHRSIEAGRDGEEHNHTSGGDSDGDVASIIDGTHRLHIFKRRSRPRDVVIRGSLKSSLVEVNDSQKKAWGEAVASCRGLLRRSTPDMKSYRRFLSFGQTSSSHTSCSSRVSSLDSSQQRGSMGDGRRRRHLSSTSSYEHEPDCAGGSALVSGSAERHWTPDHLDAACGGQQRYKDGSPQQLSPRQIARNTGGYILSPRIVVTAYNDGQMISSKLSQISSSSSSPSSSTSSATTSSSTGEKTHRRVKSSGTFVNHKIDRYFDFGCLYDLTAEVYSTQDATIVEVIQEQSWPTTIYAGTSVLLIVHVQLHGTDDKAGRGHSRCRSEELMEELELQLGDIRTQLLSVKVSYLHSAFPMINHASSTEDGLCHLESRMETTATAVLVRSCNDSVWASRRRGASLSSAAAAAAEQRSLFSLMVQHWGDEKAIDVQRRISDSQMIFQSPHQLDFGCPSESLAGADEHAAESRWKVWSGQGTKPLQSAEDEIKTPVREIYYFGERAIKALKSPAGFEGDESCRKPSRNKYKSAGMLEAKEKDLKFWDWGKWF</sequence>
<reference evidence="2" key="1">
    <citation type="journal article" date="2020" name="bioRxiv">
        <title>Whole genome comparisons of ergot fungi reveals the divergence and evolution of species within the genus Claviceps are the result of varying mechanisms driving genome evolution and host range expansion.</title>
        <authorList>
            <person name="Wyka S.A."/>
            <person name="Mondo S.J."/>
            <person name="Liu M."/>
            <person name="Dettman J."/>
            <person name="Nalam V."/>
            <person name="Broders K.D."/>
        </authorList>
    </citation>
    <scope>NUCLEOTIDE SEQUENCE</scope>
    <source>
        <strain evidence="2">CCC 602</strain>
    </source>
</reference>
<comment type="caution">
    <text evidence="2">The sequence shown here is derived from an EMBL/GenBank/DDBJ whole genome shotgun (WGS) entry which is preliminary data.</text>
</comment>
<proteinExistence type="predicted"/>